<dbReference type="CDD" id="cd02910">
    <property type="entry name" value="cupin_Yhhw_N"/>
    <property type="match status" value="1"/>
</dbReference>
<feature type="domain" description="Pirin N-terminal" evidence="4">
    <location>
        <begin position="8"/>
        <end position="118"/>
    </location>
</feature>
<evidence type="ECO:0008006" key="8">
    <source>
        <dbReference type="Google" id="ProtNLM"/>
    </source>
</evidence>
<accession>A0A3N1NWP5</accession>
<evidence type="ECO:0000256" key="2">
    <source>
        <dbReference type="PIRSR" id="PIRSR006232-1"/>
    </source>
</evidence>
<comment type="caution">
    <text evidence="6">The sequence shown here is derived from an EMBL/GenBank/DDBJ whole genome shotgun (WGS) entry which is preliminary data.</text>
</comment>
<protein>
    <recommendedName>
        <fullName evidence="8">Pirin N-terminal domain-containing protein</fullName>
    </recommendedName>
</protein>
<dbReference type="PANTHER" id="PTHR43212">
    <property type="entry name" value="QUERCETIN 2,3-DIOXYGENASE"/>
    <property type="match status" value="1"/>
</dbReference>
<evidence type="ECO:0000313" key="7">
    <source>
        <dbReference type="Proteomes" id="UP000268033"/>
    </source>
</evidence>
<dbReference type="STRING" id="584787.GCA_001247655_00670"/>
<keyword evidence="2" id="KW-0408">Iron</keyword>
<organism evidence="6 7">
    <name type="scientific">Gallaecimonas pentaromativorans</name>
    <dbReference type="NCBI Taxonomy" id="584787"/>
    <lineage>
        <taxon>Bacteria</taxon>
        <taxon>Pseudomonadati</taxon>
        <taxon>Pseudomonadota</taxon>
        <taxon>Gammaproteobacteria</taxon>
        <taxon>Enterobacterales</taxon>
        <taxon>Gallaecimonadaceae</taxon>
        <taxon>Gallaecimonas</taxon>
    </lineage>
</organism>
<dbReference type="PIRSF" id="PIRSF006232">
    <property type="entry name" value="Pirin"/>
    <property type="match status" value="1"/>
</dbReference>
<feature type="domain" description="Quercetin 2,3-dioxygenase C-terminal cupin" evidence="5">
    <location>
        <begin position="145"/>
        <end position="224"/>
    </location>
</feature>
<dbReference type="InterPro" id="IPR014710">
    <property type="entry name" value="RmlC-like_jellyroll"/>
</dbReference>
<dbReference type="SUPFAM" id="SSF51182">
    <property type="entry name" value="RmlC-like cupins"/>
    <property type="match status" value="1"/>
</dbReference>
<proteinExistence type="inferred from homology"/>
<name>A0A3N1NWP5_9GAMM</name>
<sequence length="226" mass="24580">MRIRKAQDRLPTNIGWLDSKHTYSFGHHYDPNWTGSGALLVINDDTVAPAGGFGTHPHRDMEIISVVLEGKLTHKDSEGNIGHLVPGMVQRMSAGTGIRHSEYNGSDSEPVHFLQIWIAPHTQGLPPSYQEAEVPEQKGKVVLAGEGGLLAINQHAELAQYRLDDGDQVSFKAESRRKRYLHVIDGGIKGGDLDLGPGDGLELSAGEEKAFVAKDGTRFLAFDIPA</sequence>
<dbReference type="InterPro" id="IPR041602">
    <property type="entry name" value="Quercetinase_C"/>
</dbReference>
<evidence type="ECO:0000259" key="5">
    <source>
        <dbReference type="Pfam" id="PF17954"/>
    </source>
</evidence>
<dbReference type="OrthoDB" id="9780903at2"/>
<dbReference type="InterPro" id="IPR011051">
    <property type="entry name" value="RmlC_Cupin_sf"/>
</dbReference>
<feature type="binding site" evidence="2">
    <location>
        <position position="56"/>
    </location>
    <ligand>
        <name>Fe cation</name>
        <dbReference type="ChEBI" id="CHEBI:24875"/>
    </ligand>
</feature>
<evidence type="ECO:0000313" key="6">
    <source>
        <dbReference type="EMBL" id="ROQ24254.1"/>
    </source>
</evidence>
<dbReference type="Gene3D" id="2.60.120.10">
    <property type="entry name" value="Jelly Rolls"/>
    <property type="match status" value="2"/>
</dbReference>
<comment type="similarity">
    <text evidence="1 3">Belongs to the pirin family.</text>
</comment>
<dbReference type="AlphaFoldDB" id="A0A3N1NWP5"/>
<dbReference type="Proteomes" id="UP000268033">
    <property type="component" value="Unassembled WGS sequence"/>
</dbReference>
<gene>
    <name evidence="6" type="ORF">EDC28_107135</name>
</gene>
<dbReference type="EMBL" id="RJUL01000007">
    <property type="protein sequence ID" value="ROQ24254.1"/>
    <property type="molecule type" value="Genomic_DNA"/>
</dbReference>
<evidence type="ECO:0000259" key="4">
    <source>
        <dbReference type="Pfam" id="PF02678"/>
    </source>
</evidence>
<comment type="cofactor">
    <cofactor evidence="2">
        <name>Fe cation</name>
        <dbReference type="ChEBI" id="CHEBI:24875"/>
    </cofactor>
    <text evidence="2">Binds 1 Fe cation per subunit.</text>
</comment>
<feature type="binding site" evidence="2">
    <location>
        <position position="102"/>
    </location>
    <ligand>
        <name>Fe cation</name>
        <dbReference type="ChEBI" id="CHEBI:24875"/>
    </ligand>
</feature>
<evidence type="ECO:0000256" key="1">
    <source>
        <dbReference type="ARBA" id="ARBA00008416"/>
    </source>
</evidence>
<dbReference type="Pfam" id="PF02678">
    <property type="entry name" value="Pirin"/>
    <property type="match status" value="1"/>
</dbReference>
<keyword evidence="2" id="KW-0479">Metal-binding</keyword>
<dbReference type="RefSeq" id="WP_050659582.1">
    <property type="nucleotide sequence ID" value="NZ_LFWC01000010.1"/>
</dbReference>
<dbReference type="InterPro" id="IPR003829">
    <property type="entry name" value="Pirin_N_dom"/>
</dbReference>
<keyword evidence="7" id="KW-1185">Reference proteome</keyword>
<feature type="binding site" evidence="2">
    <location>
        <position position="100"/>
    </location>
    <ligand>
        <name>Fe cation</name>
        <dbReference type="ChEBI" id="CHEBI:24875"/>
    </ligand>
</feature>
<reference evidence="6 7" key="1">
    <citation type="submission" date="2018-11" db="EMBL/GenBank/DDBJ databases">
        <title>Genomic Encyclopedia of Type Strains, Phase IV (KMG-IV): sequencing the most valuable type-strain genomes for metagenomic binning, comparative biology and taxonomic classification.</title>
        <authorList>
            <person name="Goeker M."/>
        </authorList>
    </citation>
    <scope>NUCLEOTIDE SEQUENCE [LARGE SCALE GENOMIC DNA]</scope>
    <source>
        <strain evidence="6 7">DSM 21945</strain>
    </source>
</reference>
<dbReference type="InterPro" id="IPR012093">
    <property type="entry name" value="Pirin"/>
</dbReference>
<feature type="binding site" evidence="2">
    <location>
        <position position="58"/>
    </location>
    <ligand>
        <name>Fe cation</name>
        <dbReference type="ChEBI" id="CHEBI:24875"/>
    </ligand>
</feature>
<dbReference type="PANTHER" id="PTHR43212:SF3">
    <property type="entry name" value="QUERCETIN 2,3-DIOXYGENASE"/>
    <property type="match status" value="1"/>
</dbReference>
<evidence type="ECO:0000256" key="3">
    <source>
        <dbReference type="RuleBase" id="RU003457"/>
    </source>
</evidence>
<dbReference type="Pfam" id="PF17954">
    <property type="entry name" value="Pirin_C_2"/>
    <property type="match status" value="1"/>
</dbReference>
<dbReference type="GO" id="GO:0046872">
    <property type="term" value="F:metal ion binding"/>
    <property type="evidence" value="ECO:0007669"/>
    <property type="project" value="UniProtKB-KW"/>
</dbReference>